<dbReference type="AlphaFoldDB" id="A0A2J0KZJ9"/>
<dbReference type="GO" id="GO:0065002">
    <property type="term" value="P:intracellular protein transmembrane transport"/>
    <property type="evidence" value="ECO:0007669"/>
    <property type="project" value="TreeGrafter"/>
</dbReference>
<keyword evidence="4 5" id="KW-0472">Membrane</keyword>
<dbReference type="GO" id="GO:0033281">
    <property type="term" value="C:TAT protein transport complex"/>
    <property type="evidence" value="ECO:0007669"/>
    <property type="project" value="UniProtKB-UniRule"/>
</dbReference>
<comment type="caution">
    <text evidence="6">The sequence shown here is derived from an EMBL/GenBank/DDBJ whole genome shotgun (WGS) entry which is preliminary data.</text>
</comment>
<protein>
    <recommendedName>
        <fullName evidence="5">Sec-independent protein translocase protein TatC</fullName>
    </recommendedName>
</protein>
<reference evidence="6 7" key="1">
    <citation type="submission" date="2017-09" db="EMBL/GenBank/DDBJ databases">
        <title>Depth-based differentiation of microbial function through sediment-hosted aquifers and enrichment of novel symbionts in the deep terrestrial subsurface.</title>
        <authorList>
            <person name="Probst A.J."/>
            <person name="Ladd B."/>
            <person name="Jarett J.K."/>
            <person name="Geller-Mcgrath D.E."/>
            <person name="Sieber C.M."/>
            <person name="Emerson J.B."/>
            <person name="Anantharaman K."/>
            <person name="Thomas B.C."/>
            <person name="Malmstrom R."/>
            <person name="Stieglmeier M."/>
            <person name="Klingl A."/>
            <person name="Woyke T."/>
            <person name="Ryan C.M."/>
            <person name="Banfield J.F."/>
        </authorList>
    </citation>
    <scope>NUCLEOTIDE SEQUENCE [LARGE SCALE GENOMIC DNA]</scope>
    <source>
        <strain evidence="6">CG07_land_8_20_14_0_80_42_15</strain>
    </source>
</reference>
<dbReference type="Proteomes" id="UP000230052">
    <property type="component" value="Unassembled WGS sequence"/>
</dbReference>
<feature type="transmembrane region" description="Helical" evidence="5">
    <location>
        <begin position="99"/>
        <end position="126"/>
    </location>
</feature>
<sequence length="237" mass="27220">MQEKKATLIEHLEELRRRLLVCIIALVLCGVISYTYIDRILFLFTRFVDRVVFISPQEAFVTYIKIALFSGMLLASPVIMFQVWRFVEGAFTEIERKYFLAYWVSSFFLFMGGLAFCYFLILPWAIKFFLSFQTDKIIPMITFSNLATFYLMLLISFGILFELPVVIVFLSQVGIIGPSFLRKQRKYAILAIFIVSAVITPTTDPVTQTLLAIPLVGLYEISILLSSVVKSRPELRG</sequence>
<feature type="transmembrane region" description="Helical" evidence="5">
    <location>
        <begin position="209"/>
        <end position="229"/>
    </location>
</feature>
<dbReference type="Pfam" id="PF00902">
    <property type="entry name" value="TatC"/>
    <property type="match status" value="1"/>
</dbReference>
<keyword evidence="5" id="KW-0813">Transport</keyword>
<proteinExistence type="inferred from homology"/>
<organism evidence="6 7">
    <name type="scientific">Candidatus Aquitaenariimonas noxiae</name>
    <dbReference type="NCBI Taxonomy" id="1974741"/>
    <lineage>
        <taxon>Bacteria</taxon>
        <taxon>Pseudomonadati</taxon>
        <taxon>Candidatus Omnitrophota</taxon>
        <taxon>Candidatus Aquitaenariimonas</taxon>
    </lineage>
</organism>
<comment type="subcellular location">
    <subcellularLocation>
        <location evidence="5">Cell membrane</location>
        <topology evidence="5">Multi-pass membrane protein</topology>
    </subcellularLocation>
    <subcellularLocation>
        <location evidence="1">Membrane</location>
        <topology evidence="1">Multi-pass membrane protein</topology>
    </subcellularLocation>
</comment>
<feature type="transmembrane region" description="Helical" evidence="5">
    <location>
        <begin position="146"/>
        <end position="175"/>
    </location>
</feature>
<evidence type="ECO:0000256" key="4">
    <source>
        <dbReference type="ARBA" id="ARBA00023136"/>
    </source>
</evidence>
<gene>
    <name evidence="5 6" type="primary">tatC</name>
    <name evidence="6" type="ORF">COS99_06465</name>
</gene>
<keyword evidence="2 5" id="KW-0812">Transmembrane</keyword>
<dbReference type="HAMAP" id="MF_00902">
    <property type="entry name" value="TatC"/>
    <property type="match status" value="1"/>
</dbReference>
<dbReference type="NCBIfam" id="TIGR00945">
    <property type="entry name" value="tatC"/>
    <property type="match status" value="1"/>
</dbReference>
<evidence type="ECO:0000256" key="1">
    <source>
        <dbReference type="ARBA" id="ARBA00004141"/>
    </source>
</evidence>
<dbReference type="InterPro" id="IPR002033">
    <property type="entry name" value="TatC"/>
</dbReference>
<comment type="function">
    <text evidence="5">Part of the twin-arginine translocation (Tat) system that transports large folded proteins containing a characteristic twin-arginine motif in their signal peptide across membranes.</text>
</comment>
<comment type="subunit">
    <text evidence="5">Forms a complex with TatA.</text>
</comment>
<dbReference type="PRINTS" id="PR01840">
    <property type="entry name" value="TATCFAMILY"/>
</dbReference>
<dbReference type="GO" id="GO:0043953">
    <property type="term" value="P:protein transport by the Tat complex"/>
    <property type="evidence" value="ECO:0007669"/>
    <property type="project" value="UniProtKB-UniRule"/>
</dbReference>
<evidence type="ECO:0000256" key="2">
    <source>
        <dbReference type="ARBA" id="ARBA00022692"/>
    </source>
</evidence>
<evidence type="ECO:0000256" key="3">
    <source>
        <dbReference type="ARBA" id="ARBA00022989"/>
    </source>
</evidence>
<accession>A0A2J0KZJ9</accession>
<feature type="transmembrane region" description="Helical" evidence="5">
    <location>
        <begin position="66"/>
        <end position="87"/>
    </location>
</feature>
<keyword evidence="5" id="KW-0811">Translocation</keyword>
<dbReference type="PANTHER" id="PTHR30371">
    <property type="entry name" value="SEC-INDEPENDENT PROTEIN TRANSLOCASE PROTEIN TATC"/>
    <property type="match status" value="1"/>
</dbReference>
<name>A0A2J0KZJ9_9BACT</name>
<keyword evidence="5" id="KW-0653">Protein transport</keyword>
<dbReference type="EMBL" id="PEWV01000065">
    <property type="protein sequence ID" value="PIU41243.1"/>
    <property type="molecule type" value="Genomic_DNA"/>
</dbReference>
<feature type="transmembrane region" description="Helical" evidence="5">
    <location>
        <begin position="20"/>
        <end position="37"/>
    </location>
</feature>
<evidence type="ECO:0000313" key="6">
    <source>
        <dbReference type="EMBL" id="PIU41243.1"/>
    </source>
</evidence>
<evidence type="ECO:0000256" key="5">
    <source>
        <dbReference type="HAMAP-Rule" id="MF_00902"/>
    </source>
</evidence>
<dbReference type="GO" id="GO:0009977">
    <property type="term" value="F:proton motive force dependent protein transmembrane transporter activity"/>
    <property type="evidence" value="ECO:0007669"/>
    <property type="project" value="TreeGrafter"/>
</dbReference>
<feature type="transmembrane region" description="Helical" evidence="5">
    <location>
        <begin position="187"/>
        <end position="203"/>
    </location>
</feature>
<keyword evidence="3 5" id="KW-1133">Transmembrane helix</keyword>
<dbReference type="PANTHER" id="PTHR30371:SF0">
    <property type="entry name" value="SEC-INDEPENDENT PROTEIN TRANSLOCASE PROTEIN TATC, CHLOROPLASTIC-RELATED"/>
    <property type="match status" value="1"/>
</dbReference>
<comment type="similarity">
    <text evidence="5">Belongs to the TatC family.</text>
</comment>
<evidence type="ECO:0000313" key="7">
    <source>
        <dbReference type="Proteomes" id="UP000230052"/>
    </source>
</evidence>
<keyword evidence="5" id="KW-1003">Cell membrane</keyword>